<dbReference type="AlphaFoldDB" id="A0AA38GFZ5"/>
<dbReference type="PROSITE" id="PS51375">
    <property type="entry name" value="PPR"/>
    <property type="match status" value="1"/>
</dbReference>
<dbReference type="InterPro" id="IPR002885">
    <property type="entry name" value="PPR_rpt"/>
</dbReference>
<comment type="caution">
    <text evidence="3">The sequence shown here is derived from an EMBL/GenBank/DDBJ whole genome shotgun (WGS) entry which is preliminary data.</text>
</comment>
<dbReference type="Pfam" id="PF01535">
    <property type="entry name" value="PPR"/>
    <property type="match status" value="2"/>
</dbReference>
<reference evidence="3 4" key="1">
    <citation type="journal article" date="2021" name="Nat. Plants">
        <title>The Taxus genome provides insights into paclitaxel biosynthesis.</title>
        <authorList>
            <person name="Xiong X."/>
            <person name="Gou J."/>
            <person name="Liao Q."/>
            <person name="Li Y."/>
            <person name="Zhou Q."/>
            <person name="Bi G."/>
            <person name="Li C."/>
            <person name="Du R."/>
            <person name="Wang X."/>
            <person name="Sun T."/>
            <person name="Guo L."/>
            <person name="Liang H."/>
            <person name="Lu P."/>
            <person name="Wu Y."/>
            <person name="Zhang Z."/>
            <person name="Ro D.K."/>
            <person name="Shang Y."/>
            <person name="Huang S."/>
            <person name="Yan J."/>
        </authorList>
    </citation>
    <scope>NUCLEOTIDE SEQUENCE [LARGE SCALE GENOMIC DNA]</scope>
    <source>
        <strain evidence="3">Ta-2019</strain>
    </source>
</reference>
<evidence type="ECO:0008006" key="5">
    <source>
        <dbReference type="Google" id="ProtNLM"/>
    </source>
</evidence>
<organism evidence="3 4">
    <name type="scientific">Taxus chinensis</name>
    <name type="common">Chinese yew</name>
    <name type="synonym">Taxus wallichiana var. chinensis</name>
    <dbReference type="NCBI Taxonomy" id="29808"/>
    <lineage>
        <taxon>Eukaryota</taxon>
        <taxon>Viridiplantae</taxon>
        <taxon>Streptophyta</taxon>
        <taxon>Embryophyta</taxon>
        <taxon>Tracheophyta</taxon>
        <taxon>Spermatophyta</taxon>
        <taxon>Pinopsida</taxon>
        <taxon>Pinidae</taxon>
        <taxon>Conifers II</taxon>
        <taxon>Cupressales</taxon>
        <taxon>Taxaceae</taxon>
        <taxon>Taxus</taxon>
    </lineage>
</organism>
<accession>A0AA38GFZ5</accession>
<feature type="repeat" description="PPR" evidence="2">
    <location>
        <begin position="21"/>
        <end position="52"/>
    </location>
</feature>
<protein>
    <recommendedName>
        <fullName evidence="5">Pentatricopeptide repeat-containing protein</fullName>
    </recommendedName>
</protein>
<feature type="non-terminal residue" evidence="3">
    <location>
        <position position="52"/>
    </location>
</feature>
<evidence type="ECO:0000256" key="2">
    <source>
        <dbReference type="PROSITE-ProRule" id="PRU00708"/>
    </source>
</evidence>
<dbReference type="Proteomes" id="UP000824469">
    <property type="component" value="Unassembled WGS sequence"/>
</dbReference>
<sequence length="52" mass="5850">YAQNGLLDEALCLSNTMPERDVVSWDAFIVGCSQNGLLERAMEIFKQMQLAE</sequence>
<dbReference type="EMBL" id="JAHRHJ020000003">
    <property type="protein sequence ID" value="KAH9320715.1"/>
    <property type="molecule type" value="Genomic_DNA"/>
</dbReference>
<gene>
    <name evidence="3" type="ORF">KI387_015354</name>
</gene>
<evidence type="ECO:0000256" key="1">
    <source>
        <dbReference type="ARBA" id="ARBA00022737"/>
    </source>
</evidence>
<name>A0AA38GFZ5_TAXCH</name>
<dbReference type="PANTHER" id="PTHR47926">
    <property type="entry name" value="PENTATRICOPEPTIDE REPEAT-CONTAINING PROTEIN"/>
    <property type="match status" value="1"/>
</dbReference>
<dbReference type="GO" id="GO:0009451">
    <property type="term" value="P:RNA modification"/>
    <property type="evidence" value="ECO:0007669"/>
    <property type="project" value="InterPro"/>
</dbReference>
<dbReference type="InterPro" id="IPR046960">
    <property type="entry name" value="PPR_At4g14850-like_plant"/>
</dbReference>
<feature type="non-terminal residue" evidence="3">
    <location>
        <position position="1"/>
    </location>
</feature>
<keyword evidence="4" id="KW-1185">Reference proteome</keyword>
<dbReference type="Gene3D" id="1.25.40.10">
    <property type="entry name" value="Tetratricopeptide repeat domain"/>
    <property type="match status" value="1"/>
</dbReference>
<evidence type="ECO:0000313" key="4">
    <source>
        <dbReference type="Proteomes" id="UP000824469"/>
    </source>
</evidence>
<dbReference type="GO" id="GO:0003723">
    <property type="term" value="F:RNA binding"/>
    <property type="evidence" value="ECO:0007669"/>
    <property type="project" value="InterPro"/>
</dbReference>
<keyword evidence="1" id="KW-0677">Repeat</keyword>
<evidence type="ECO:0000313" key="3">
    <source>
        <dbReference type="EMBL" id="KAH9320715.1"/>
    </source>
</evidence>
<dbReference type="InterPro" id="IPR011990">
    <property type="entry name" value="TPR-like_helical_dom_sf"/>
</dbReference>
<dbReference type="NCBIfam" id="TIGR00756">
    <property type="entry name" value="PPR"/>
    <property type="match status" value="1"/>
</dbReference>
<proteinExistence type="predicted"/>